<dbReference type="KEGG" id="mzt:108722156"/>
<feature type="compositionally biased region" description="Basic and acidic residues" evidence="3">
    <location>
        <begin position="81"/>
        <end position="92"/>
    </location>
</feature>
<dbReference type="PROSITE" id="PS50013">
    <property type="entry name" value="CHROMO_2"/>
    <property type="match status" value="2"/>
</dbReference>
<feature type="compositionally biased region" description="Basic and acidic residues" evidence="3">
    <location>
        <begin position="313"/>
        <end position="323"/>
    </location>
</feature>
<feature type="compositionally biased region" description="Basic and acidic residues" evidence="3">
    <location>
        <begin position="110"/>
        <end position="121"/>
    </location>
</feature>
<evidence type="ECO:0000259" key="4">
    <source>
        <dbReference type="PROSITE" id="PS50013"/>
    </source>
</evidence>
<feature type="compositionally biased region" description="Acidic residues" evidence="3">
    <location>
        <begin position="68"/>
        <end position="78"/>
    </location>
</feature>
<evidence type="ECO:0000313" key="5">
    <source>
        <dbReference type="EMBL" id="KYQ56071.1"/>
    </source>
</evidence>
<evidence type="ECO:0000256" key="1">
    <source>
        <dbReference type="ARBA" id="ARBA00004123"/>
    </source>
</evidence>
<feature type="domain" description="Chromo" evidence="4">
    <location>
        <begin position="121"/>
        <end position="179"/>
    </location>
</feature>
<dbReference type="PROSITE" id="PS00598">
    <property type="entry name" value="CHROMO_1"/>
    <property type="match status" value="1"/>
</dbReference>
<dbReference type="CDD" id="cd00024">
    <property type="entry name" value="CD_CSD"/>
    <property type="match status" value="2"/>
</dbReference>
<dbReference type="GO" id="GO:0005634">
    <property type="term" value="C:nucleus"/>
    <property type="evidence" value="ECO:0007669"/>
    <property type="project" value="UniProtKB-SubCell"/>
</dbReference>
<feature type="region of interest" description="Disordered" evidence="3">
    <location>
        <begin position="297"/>
        <end position="323"/>
    </location>
</feature>
<feature type="region of interest" description="Disordered" evidence="3">
    <location>
        <begin position="171"/>
        <end position="218"/>
    </location>
</feature>
<dbReference type="Proteomes" id="UP000075809">
    <property type="component" value="Unassembled WGS sequence"/>
</dbReference>
<feature type="compositionally biased region" description="Polar residues" evidence="3">
    <location>
        <begin position="38"/>
        <end position="47"/>
    </location>
</feature>
<reference evidence="5 6" key="1">
    <citation type="submission" date="2015-09" db="EMBL/GenBank/DDBJ databases">
        <title>Trachymyrmex zeteki WGS genome.</title>
        <authorList>
            <person name="Nygaard S."/>
            <person name="Hu H."/>
            <person name="Boomsma J."/>
            <person name="Zhang G."/>
        </authorList>
    </citation>
    <scope>NUCLEOTIDE SEQUENCE [LARGE SCALE GENOMIC DNA]</scope>
    <source>
        <strain evidence="5">Tzet28-1</strain>
        <tissue evidence="5">Whole body</tissue>
    </source>
</reference>
<dbReference type="SUPFAM" id="SSF54160">
    <property type="entry name" value="Chromo domain-like"/>
    <property type="match status" value="2"/>
</dbReference>
<feature type="compositionally biased region" description="Basic residues" evidence="3">
    <location>
        <begin position="302"/>
        <end position="312"/>
    </location>
</feature>
<keyword evidence="6" id="KW-1185">Reference proteome</keyword>
<dbReference type="InterPro" id="IPR000953">
    <property type="entry name" value="Chromo/chromo_shadow_dom"/>
</dbReference>
<evidence type="ECO:0000256" key="2">
    <source>
        <dbReference type="ARBA" id="ARBA00023242"/>
    </source>
</evidence>
<dbReference type="Gene3D" id="2.40.50.40">
    <property type="match status" value="2"/>
</dbReference>
<dbReference type="SMART" id="SM00298">
    <property type="entry name" value="CHROMO"/>
    <property type="match status" value="2"/>
</dbReference>
<dbReference type="PRINTS" id="PR00504">
    <property type="entry name" value="CHROMODOMAIN"/>
</dbReference>
<gene>
    <name evidence="5" type="ORF">ALC60_05055</name>
</gene>
<dbReference type="InterPro" id="IPR016197">
    <property type="entry name" value="Chromo-like_dom_sf"/>
</dbReference>
<dbReference type="InterPro" id="IPR017984">
    <property type="entry name" value="Chromo_dom_subgr"/>
</dbReference>
<keyword evidence="2" id="KW-0539">Nucleus</keyword>
<dbReference type="AlphaFoldDB" id="A0A151X6P8"/>
<dbReference type="STRING" id="64791.A0A151X6P8"/>
<dbReference type="EMBL" id="KQ982476">
    <property type="protein sequence ID" value="KYQ56071.1"/>
    <property type="molecule type" value="Genomic_DNA"/>
</dbReference>
<dbReference type="Pfam" id="PF00385">
    <property type="entry name" value="Chromo"/>
    <property type="match status" value="2"/>
</dbReference>
<name>A0A151X6P8_9HYME</name>
<feature type="compositionally biased region" description="Basic and acidic residues" evidence="3">
    <location>
        <begin position="171"/>
        <end position="190"/>
    </location>
</feature>
<dbReference type="InterPro" id="IPR023779">
    <property type="entry name" value="Chromodomain_CS"/>
</dbReference>
<organism evidence="5 6">
    <name type="scientific">Mycetomoellerius zeteki</name>
    <dbReference type="NCBI Taxonomy" id="64791"/>
    <lineage>
        <taxon>Eukaryota</taxon>
        <taxon>Metazoa</taxon>
        <taxon>Ecdysozoa</taxon>
        <taxon>Arthropoda</taxon>
        <taxon>Hexapoda</taxon>
        <taxon>Insecta</taxon>
        <taxon>Pterygota</taxon>
        <taxon>Neoptera</taxon>
        <taxon>Endopterygota</taxon>
        <taxon>Hymenoptera</taxon>
        <taxon>Apocrita</taxon>
        <taxon>Aculeata</taxon>
        <taxon>Formicoidea</taxon>
        <taxon>Formicidae</taxon>
        <taxon>Myrmicinae</taxon>
        <taxon>Mycetomoellerius</taxon>
    </lineage>
</organism>
<dbReference type="GO" id="GO:0005694">
    <property type="term" value="C:chromosome"/>
    <property type="evidence" value="ECO:0007669"/>
    <property type="project" value="UniProtKB-ARBA"/>
</dbReference>
<evidence type="ECO:0000256" key="3">
    <source>
        <dbReference type="SAM" id="MobiDB-lite"/>
    </source>
</evidence>
<feature type="region of interest" description="Disordered" evidence="3">
    <location>
        <begin position="1"/>
        <end position="121"/>
    </location>
</feature>
<evidence type="ECO:0000313" key="6">
    <source>
        <dbReference type="Proteomes" id="UP000075809"/>
    </source>
</evidence>
<sequence>MRRLGMKNKHRKSEAVSDSEPEENVDARAGNDDDETQAGKNNSSQKSATKRRSARGASVPKPAVNTNDDADSDNDDSTAIEPKERENGEKKPLPNKRRKKENQRASTSARDLKPEDVGSEYEVERLINIRTIKGRRQFLVRWVGYGENDDTWENEKDLNCPQLIEDFLIEEKEKEREIKPSKPAKTDKSKKSSRSSAKKQTQETKETDDEDSEQEKGGISKEFEVERVIEVRFKKNGTKEFLIRWKGFSATDDTWEPERNLNCPELIAKFMGKLEKAKTSEMRELRTNRVHTKRYTLSTHDRGRRLSKRNRDKQRTTYHECDE</sequence>
<proteinExistence type="predicted"/>
<dbReference type="InterPro" id="IPR023780">
    <property type="entry name" value="Chromo_domain"/>
</dbReference>
<feature type="compositionally biased region" description="Basic residues" evidence="3">
    <location>
        <begin position="1"/>
        <end position="12"/>
    </location>
</feature>
<dbReference type="InterPro" id="IPR051219">
    <property type="entry name" value="Heterochromatin_chromo-domain"/>
</dbReference>
<comment type="subcellular location">
    <subcellularLocation>
        <location evidence="1">Nucleus</location>
    </subcellularLocation>
</comment>
<feature type="domain" description="Chromo" evidence="4">
    <location>
        <begin position="223"/>
        <end position="282"/>
    </location>
</feature>
<accession>A0A151X6P8</accession>
<dbReference type="PANTHER" id="PTHR22812">
    <property type="entry name" value="CHROMOBOX PROTEIN"/>
    <property type="match status" value="1"/>
</dbReference>
<protein>
    <submittedName>
        <fullName evidence="5">Chromobox protein like protein 5</fullName>
    </submittedName>
</protein>